<evidence type="ECO:0000256" key="6">
    <source>
        <dbReference type="ARBA" id="ARBA00023136"/>
    </source>
</evidence>
<evidence type="ECO:0000256" key="3">
    <source>
        <dbReference type="ARBA" id="ARBA00022475"/>
    </source>
</evidence>
<dbReference type="Proteomes" id="UP000199064">
    <property type="component" value="Unassembled WGS sequence"/>
</dbReference>
<dbReference type="CDD" id="cd06261">
    <property type="entry name" value="TM_PBP2"/>
    <property type="match status" value="1"/>
</dbReference>
<reference evidence="10" key="1">
    <citation type="submission" date="2016-10" db="EMBL/GenBank/DDBJ databases">
        <authorList>
            <person name="Varghese N."/>
            <person name="Submissions S."/>
        </authorList>
    </citation>
    <scope>NUCLEOTIDE SEQUENCE [LARGE SCALE GENOMIC DNA]</scope>
    <source>
        <strain evidence="10">ES.061</strain>
    </source>
</reference>
<organism evidence="9 10">
    <name type="scientific">Nitratireductor aquibiodomus</name>
    <dbReference type="NCBI Taxonomy" id="204799"/>
    <lineage>
        <taxon>Bacteria</taxon>
        <taxon>Pseudomonadati</taxon>
        <taxon>Pseudomonadota</taxon>
        <taxon>Alphaproteobacteria</taxon>
        <taxon>Hyphomicrobiales</taxon>
        <taxon>Phyllobacteriaceae</taxon>
        <taxon>Nitratireductor</taxon>
    </lineage>
</organism>
<dbReference type="InterPro" id="IPR035906">
    <property type="entry name" value="MetI-like_sf"/>
</dbReference>
<name>A0A1H4LPJ7_9HYPH</name>
<keyword evidence="5 7" id="KW-1133">Transmembrane helix</keyword>
<proteinExistence type="inferred from homology"/>
<keyword evidence="4 7" id="KW-0812">Transmembrane</keyword>
<evidence type="ECO:0000256" key="5">
    <source>
        <dbReference type="ARBA" id="ARBA00022989"/>
    </source>
</evidence>
<feature type="transmembrane region" description="Helical" evidence="7">
    <location>
        <begin position="123"/>
        <end position="144"/>
    </location>
</feature>
<keyword evidence="6 7" id="KW-0472">Membrane</keyword>
<evidence type="ECO:0000313" key="10">
    <source>
        <dbReference type="Proteomes" id="UP000199064"/>
    </source>
</evidence>
<keyword evidence="10" id="KW-1185">Reference proteome</keyword>
<feature type="transmembrane region" description="Helical" evidence="7">
    <location>
        <begin position="28"/>
        <end position="54"/>
    </location>
</feature>
<keyword evidence="2 7" id="KW-0813">Transport</keyword>
<dbReference type="InterPro" id="IPR000515">
    <property type="entry name" value="MetI-like"/>
</dbReference>
<evidence type="ECO:0000256" key="1">
    <source>
        <dbReference type="ARBA" id="ARBA00004651"/>
    </source>
</evidence>
<feature type="transmembrane region" description="Helical" evidence="7">
    <location>
        <begin position="183"/>
        <end position="202"/>
    </location>
</feature>
<feature type="transmembrane region" description="Helical" evidence="7">
    <location>
        <begin position="279"/>
        <end position="303"/>
    </location>
</feature>
<gene>
    <name evidence="9" type="ORF">SAMN05216452_2933</name>
</gene>
<dbReference type="RefSeq" id="WP_007007620.1">
    <property type="nucleotide sequence ID" value="NZ_FNSL01000001.1"/>
</dbReference>
<dbReference type="PROSITE" id="PS50928">
    <property type="entry name" value="ABC_TM1"/>
    <property type="match status" value="1"/>
</dbReference>
<protein>
    <submittedName>
        <fullName evidence="9">Carbohydrate ABC transporter membrane protein 1, CUT1 family</fullName>
    </submittedName>
</protein>
<evidence type="ECO:0000256" key="2">
    <source>
        <dbReference type="ARBA" id="ARBA00022448"/>
    </source>
</evidence>
<dbReference type="SUPFAM" id="SSF161098">
    <property type="entry name" value="MetI-like"/>
    <property type="match status" value="1"/>
</dbReference>
<keyword evidence="3" id="KW-1003">Cell membrane</keyword>
<dbReference type="EMBL" id="FNSL01000001">
    <property type="protein sequence ID" value="SEB72603.1"/>
    <property type="molecule type" value="Genomic_DNA"/>
</dbReference>
<evidence type="ECO:0000256" key="7">
    <source>
        <dbReference type="RuleBase" id="RU363032"/>
    </source>
</evidence>
<evidence type="ECO:0000259" key="8">
    <source>
        <dbReference type="PROSITE" id="PS50928"/>
    </source>
</evidence>
<accession>A0A1H4LPJ7</accession>
<comment type="similarity">
    <text evidence="7">Belongs to the binding-protein-dependent transport system permease family.</text>
</comment>
<dbReference type="Gene3D" id="1.10.3720.10">
    <property type="entry name" value="MetI-like"/>
    <property type="match status" value="1"/>
</dbReference>
<dbReference type="GO" id="GO:0005886">
    <property type="term" value="C:plasma membrane"/>
    <property type="evidence" value="ECO:0007669"/>
    <property type="project" value="UniProtKB-SubCell"/>
</dbReference>
<sequence length="311" mass="34630">MTHTSSTDMRVQPKRPLLQRLAGACEPYLYSAPSLVLIATVMLVPLALGLSYAFRDVQILNPFSGGFIGLDHFRALSQDQAFYRALRNTLWWTGASVFLQFFFGLILALLLDKPFRGRGIAQALVFLPWAVPTFLTGLNWAWLFNPVIGPLPHWLFALGLLDEPGNILSDPQLAMWGPIVANVWWGIPFFAITLLAALQAIPRDLYEAAAIDGAGPFQRFRSITLPFLAPTIAITVLLRTVWISNFADLIIVMTNGGPADRTQIVASYIFTQAFKRLDFGYASAISMVLLVLLLVYSMLIVLLRQTMLNRD</sequence>
<dbReference type="AlphaFoldDB" id="A0A1H4LPJ7"/>
<dbReference type="PANTHER" id="PTHR43005">
    <property type="entry name" value="BLR7065 PROTEIN"/>
    <property type="match status" value="1"/>
</dbReference>
<comment type="subcellular location">
    <subcellularLocation>
        <location evidence="1 7">Cell membrane</location>
        <topology evidence="1 7">Multi-pass membrane protein</topology>
    </subcellularLocation>
</comment>
<dbReference type="GO" id="GO:0055085">
    <property type="term" value="P:transmembrane transport"/>
    <property type="evidence" value="ECO:0007669"/>
    <property type="project" value="InterPro"/>
</dbReference>
<feature type="transmembrane region" description="Helical" evidence="7">
    <location>
        <begin position="90"/>
        <end position="111"/>
    </location>
</feature>
<feature type="domain" description="ABC transmembrane type-1" evidence="8">
    <location>
        <begin position="86"/>
        <end position="300"/>
    </location>
</feature>
<evidence type="ECO:0000313" key="9">
    <source>
        <dbReference type="EMBL" id="SEB72603.1"/>
    </source>
</evidence>
<evidence type="ECO:0000256" key="4">
    <source>
        <dbReference type="ARBA" id="ARBA00022692"/>
    </source>
</evidence>
<dbReference type="Pfam" id="PF00528">
    <property type="entry name" value="BPD_transp_1"/>
    <property type="match status" value="1"/>
</dbReference>
<dbReference type="PANTHER" id="PTHR43005:SF1">
    <property type="entry name" value="SPERMIDINE_PUTRESCINE TRANSPORT SYSTEM PERMEASE PROTEIN"/>
    <property type="match status" value="1"/>
</dbReference>
<feature type="transmembrane region" description="Helical" evidence="7">
    <location>
        <begin position="223"/>
        <end position="243"/>
    </location>
</feature>